<dbReference type="EMBL" id="JACVVK020000646">
    <property type="protein sequence ID" value="KAK7460757.1"/>
    <property type="molecule type" value="Genomic_DNA"/>
</dbReference>
<keyword evidence="3" id="KW-1185">Reference proteome</keyword>
<dbReference type="Gene3D" id="3.90.1600.10">
    <property type="entry name" value="Palm domain of DNA polymerase"/>
    <property type="match status" value="1"/>
</dbReference>
<name>A0ABD0J4Q7_9CAEN</name>
<organism evidence="2 3">
    <name type="scientific">Batillaria attramentaria</name>
    <dbReference type="NCBI Taxonomy" id="370345"/>
    <lineage>
        <taxon>Eukaryota</taxon>
        <taxon>Metazoa</taxon>
        <taxon>Spiralia</taxon>
        <taxon>Lophotrochozoa</taxon>
        <taxon>Mollusca</taxon>
        <taxon>Gastropoda</taxon>
        <taxon>Caenogastropoda</taxon>
        <taxon>Sorbeoconcha</taxon>
        <taxon>Cerithioidea</taxon>
        <taxon>Batillariidae</taxon>
        <taxon>Batillaria</taxon>
    </lineage>
</organism>
<dbReference type="InterPro" id="IPR023211">
    <property type="entry name" value="DNA_pol_palm_dom_sf"/>
</dbReference>
<protein>
    <recommendedName>
        <fullName evidence="4">DNA-directed DNA polymerase</fullName>
    </recommendedName>
</protein>
<evidence type="ECO:0008006" key="4">
    <source>
        <dbReference type="Google" id="ProtNLM"/>
    </source>
</evidence>
<dbReference type="SUPFAM" id="SSF56672">
    <property type="entry name" value="DNA/RNA polymerases"/>
    <property type="match status" value="1"/>
</dbReference>
<gene>
    <name evidence="2" type="ORF">BaRGS_00038835</name>
</gene>
<comment type="caution">
    <text evidence="2">The sequence shown here is derived from an EMBL/GenBank/DDBJ whole genome shotgun (WGS) entry which is preliminary data.</text>
</comment>
<dbReference type="Proteomes" id="UP001519460">
    <property type="component" value="Unassembled WGS sequence"/>
</dbReference>
<evidence type="ECO:0000313" key="3">
    <source>
        <dbReference type="Proteomes" id="UP001519460"/>
    </source>
</evidence>
<dbReference type="AlphaFoldDB" id="A0ABD0J4Q7"/>
<dbReference type="InterPro" id="IPR043502">
    <property type="entry name" value="DNA/RNA_pol_sf"/>
</dbReference>
<dbReference type="PANTHER" id="PTHR33206">
    <property type="entry name" value="PROTEIN CBG10425"/>
    <property type="match status" value="1"/>
</dbReference>
<reference evidence="2 3" key="1">
    <citation type="journal article" date="2023" name="Sci. Data">
        <title>Genome assembly of the Korean intertidal mud-creeper Batillaria attramentaria.</title>
        <authorList>
            <person name="Patra A.K."/>
            <person name="Ho P.T."/>
            <person name="Jun S."/>
            <person name="Lee S.J."/>
            <person name="Kim Y."/>
            <person name="Won Y.J."/>
        </authorList>
    </citation>
    <scope>NUCLEOTIDE SEQUENCE [LARGE SCALE GENOMIC DNA]</scope>
    <source>
        <strain evidence="2">Wonlab-2016</strain>
    </source>
</reference>
<sequence length="382" mass="42873">MAEKKPTGLRGNRAGNRRDGKAVGGGRGAETKLPHPTRPNLQTNSKMAEKNQPDFAAIAEEIIETVKQLEEAEGPRPKIIEKVRLVEEQEGPRPNDRDPNKAIIASAFKLLGNSSYGRSLMRKDRHHDVKFVDGRDAKAAINSPYFVDLTALEDSGFYEAKLRKKSVTVDLPIQIGIFVYGYAKLKLLQFYYEFLDFYLDRADFQAVTCDTDSIYIALSHSTLGEAVKPHLKQHFSQHRSQWLPTLYCAEHQAQSEENSDGLPTLPCCQAAHRHQMREPGLWKMEAKADRIIALAPKTYICSGQEGVKVSCKGVQKRINPMTTDNFKTVLTTQQSSSVVNRGFRLNSLNQMCSYIQPKTGLSYLYIKRKVLDDGVSTVPLTL</sequence>
<feature type="region of interest" description="Disordered" evidence="1">
    <location>
        <begin position="1"/>
        <end position="48"/>
    </location>
</feature>
<evidence type="ECO:0000313" key="2">
    <source>
        <dbReference type="EMBL" id="KAK7460757.1"/>
    </source>
</evidence>
<accession>A0ABD0J4Q7</accession>
<evidence type="ECO:0000256" key="1">
    <source>
        <dbReference type="SAM" id="MobiDB-lite"/>
    </source>
</evidence>
<dbReference type="PANTHER" id="PTHR33206:SF1">
    <property type="entry name" value="DNA-DIRECTED DNA POLYMERASE"/>
    <property type="match status" value="1"/>
</dbReference>
<proteinExistence type="predicted"/>